<proteinExistence type="predicted"/>
<keyword evidence="3" id="KW-1185">Reference proteome</keyword>
<dbReference type="EMBL" id="CP111015">
    <property type="protein sequence ID" value="WAR03811.1"/>
    <property type="molecule type" value="Genomic_DNA"/>
</dbReference>
<sequence>MGERYHRYPRHPIAKRPPVEAPPRIEMNVRRGYYDQVRDDFVNHDDGVVCTCYPRTSQHTVPSMFYDKIQCPHKDHAHIQPAHNNQFNYPWTANSIGRKRDGEDDDLSERLSLISEEDDQLRFSPNPFPARNLDQLSIRTAPPLIAQPDYESEVKPPYTAPVNDTQTLLHGRRAQSMQDIRDPAYRSDGLPHSRNNASLTQSRLSNRQFTGTYVDPRNGKAYNYNVNYEGGSRAQASRNPAPRPSPARKPMTASFEKR</sequence>
<evidence type="ECO:0000256" key="1">
    <source>
        <dbReference type="SAM" id="MobiDB-lite"/>
    </source>
</evidence>
<name>A0ABY7E5J2_MYAAR</name>
<evidence type="ECO:0000313" key="3">
    <source>
        <dbReference type="Proteomes" id="UP001164746"/>
    </source>
</evidence>
<evidence type="ECO:0000313" key="2">
    <source>
        <dbReference type="EMBL" id="WAR03811.1"/>
    </source>
</evidence>
<protein>
    <submittedName>
        <fullName evidence="2">Uncharacterized protein</fullName>
    </submittedName>
</protein>
<feature type="compositionally biased region" description="Polar residues" evidence="1">
    <location>
        <begin position="193"/>
        <end position="211"/>
    </location>
</feature>
<reference evidence="2" key="1">
    <citation type="submission" date="2022-11" db="EMBL/GenBank/DDBJ databases">
        <title>Centuries of genome instability and evolution in soft-shell clam transmissible cancer (bioRxiv).</title>
        <authorList>
            <person name="Hart S.F.M."/>
            <person name="Yonemitsu M.A."/>
            <person name="Giersch R.M."/>
            <person name="Beal B.F."/>
            <person name="Arriagada G."/>
            <person name="Davis B.W."/>
            <person name="Ostrander E.A."/>
            <person name="Goff S.P."/>
            <person name="Metzger M.J."/>
        </authorList>
    </citation>
    <scope>NUCLEOTIDE SEQUENCE</scope>
    <source>
        <strain evidence="2">MELC-2E11</strain>
        <tissue evidence="2">Siphon/mantle</tissue>
    </source>
</reference>
<feature type="region of interest" description="Disordered" evidence="1">
    <location>
        <begin position="183"/>
        <end position="258"/>
    </location>
</feature>
<dbReference type="Proteomes" id="UP001164746">
    <property type="component" value="Chromosome 4"/>
</dbReference>
<gene>
    <name evidence="2" type="ORF">MAR_010369</name>
</gene>
<organism evidence="2 3">
    <name type="scientific">Mya arenaria</name>
    <name type="common">Soft-shell clam</name>
    <dbReference type="NCBI Taxonomy" id="6604"/>
    <lineage>
        <taxon>Eukaryota</taxon>
        <taxon>Metazoa</taxon>
        <taxon>Spiralia</taxon>
        <taxon>Lophotrochozoa</taxon>
        <taxon>Mollusca</taxon>
        <taxon>Bivalvia</taxon>
        <taxon>Autobranchia</taxon>
        <taxon>Heteroconchia</taxon>
        <taxon>Euheterodonta</taxon>
        <taxon>Imparidentia</taxon>
        <taxon>Neoheterodontei</taxon>
        <taxon>Myida</taxon>
        <taxon>Myoidea</taxon>
        <taxon>Myidae</taxon>
        <taxon>Mya</taxon>
    </lineage>
</organism>
<accession>A0ABY7E5J2</accession>